<evidence type="ECO:0000256" key="3">
    <source>
        <dbReference type="ARBA" id="ARBA00022912"/>
    </source>
</evidence>
<comment type="similarity">
    <text evidence="4">Belongs to the PP2C family.</text>
</comment>
<dbReference type="eggNOG" id="KOG0698">
    <property type="taxonomic scope" value="Eukaryota"/>
</dbReference>
<sequence>MPVTLLYAGTTDIGRRTSQQDDYILKDTLFPNVPDSYLFAVFDGHGADGAKAASFAKHAFSTTLSSLQSQLSQDPVNTMKETFRVVNEQLVENQAIDTYMSGSTVALVVIFDGKMIIAHIGDSKVVLGSRDETGTWRIDKLTKDHTCDDATEMARVIAAGARVERLDVQDGPLRIFKGSLPYPGLVVTRALGDTVATRLGILWEPDVTVRDIIPTDAFLVLATDGVWDGVSLEEVLVIVSKETDPLAASRQITQSSLAGMDRQQLDDNTTNIVVYINS</sequence>
<dbReference type="Pfam" id="PF00481">
    <property type="entry name" value="PP2C"/>
    <property type="match status" value="1"/>
</dbReference>
<evidence type="ECO:0000256" key="2">
    <source>
        <dbReference type="ARBA" id="ARBA00022801"/>
    </source>
</evidence>
<evidence type="ECO:0000259" key="5">
    <source>
        <dbReference type="PROSITE" id="PS51746"/>
    </source>
</evidence>
<dbReference type="OMA" id="NQDAYCI"/>
<dbReference type="PROSITE" id="PS01032">
    <property type="entry name" value="PPM_1"/>
    <property type="match status" value="1"/>
</dbReference>
<keyword evidence="3 4" id="KW-0904">Protein phosphatase</keyword>
<dbReference type="PROSITE" id="PS51746">
    <property type="entry name" value="PPM_2"/>
    <property type="match status" value="1"/>
</dbReference>
<dbReference type="PANTHER" id="PTHR47992">
    <property type="entry name" value="PROTEIN PHOSPHATASE"/>
    <property type="match status" value="1"/>
</dbReference>
<dbReference type="InterPro" id="IPR015655">
    <property type="entry name" value="PP2C"/>
</dbReference>
<protein>
    <recommendedName>
        <fullName evidence="5">PPM-type phosphatase domain-containing protein</fullName>
    </recommendedName>
</protein>
<dbReference type="SMART" id="SM00332">
    <property type="entry name" value="PP2Cc"/>
    <property type="match status" value="1"/>
</dbReference>
<reference evidence="6 7" key="1">
    <citation type="submission" date="2009-08" db="EMBL/GenBank/DDBJ databases">
        <title>The Genome Sequence of Spizellomyces punctatus strain DAOM BR117.</title>
        <authorList>
            <consortium name="The Broad Institute Genome Sequencing Platform"/>
            <person name="Russ C."/>
            <person name="Cuomo C."/>
            <person name="Shea T."/>
            <person name="Young S.K."/>
            <person name="Zeng Q."/>
            <person name="Koehrsen M."/>
            <person name="Haas B."/>
            <person name="Borodovsky M."/>
            <person name="Guigo R."/>
            <person name="Alvarado L."/>
            <person name="Berlin A."/>
            <person name="Bochicchio J."/>
            <person name="Borenstein D."/>
            <person name="Chapman S."/>
            <person name="Chen Z."/>
            <person name="Engels R."/>
            <person name="Freedman E."/>
            <person name="Gellesch M."/>
            <person name="Goldberg J."/>
            <person name="Griggs A."/>
            <person name="Gujja S."/>
            <person name="Heiman D."/>
            <person name="Hepburn T."/>
            <person name="Howarth C."/>
            <person name="Jen D."/>
            <person name="Larson L."/>
            <person name="Lewis B."/>
            <person name="Mehta T."/>
            <person name="Park D."/>
            <person name="Pearson M."/>
            <person name="Roberts A."/>
            <person name="Saif S."/>
            <person name="Shenoy N."/>
            <person name="Sisk P."/>
            <person name="Stolte C."/>
            <person name="Sykes S."/>
            <person name="Thomson T."/>
            <person name="Walk T."/>
            <person name="White J."/>
            <person name="Yandava C."/>
            <person name="Burger G."/>
            <person name="Gray M.W."/>
            <person name="Holland P.W.H."/>
            <person name="King N."/>
            <person name="Lang F.B.F."/>
            <person name="Roger A.J."/>
            <person name="Ruiz-Trillo I."/>
            <person name="Lander E."/>
            <person name="Nusbaum C."/>
        </authorList>
    </citation>
    <scope>NUCLEOTIDE SEQUENCE [LARGE SCALE GENOMIC DNA]</scope>
    <source>
        <strain evidence="6 7">DAOM BR117</strain>
    </source>
</reference>
<dbReference type="Gene3D" id="3.60.40.10">
    <property type="entry name" value="PPM-type phosphatase domain"/>
    <property type="match status" value="1"/>
</dbReference>
<dbReference type="InterPro" id="IPR036457">
    <property type="entry name" value="PPM-type-like_dom_sf"/>
</dbReference>
<dbReference type="InterPro" id="IPR000222">
    <property type="entry name" value="PP2C_BS"/>
</dbReference>
<dbReference type="SMART" id="SM00331">
    <property type="entry name" value="PP2C_SIG"/>
    <property type="match status" value="1"/>
</dbReference>
<dbReference type="Proteomes" id="UP000053201">
    <property type="component" value="Unassembled WGS sequence"/>
</dbReference>
<feature type="domain" description="PPM-type phosphatase" evidence="5">
    <location>
        <begin position="6"/>
        <end position="276"/>
    </location>
</feature>
<accession>A0A0L0HPI5</accession>
<dbReference type="InParanoid" id="A0A0L0HPI5"/>
<dbReference type="STRING" id="645134.A0A0L0HPI5"/>
<dbReference type="OrthoDB" id="10264738at2759"/>
<dbReference type="SUPFAM" id="SSF81606">
    <property type="entry name" value="PP2C-like"/>
    <property type="match status" value="1"/>
</dbReference>
<dbReference type="CDD" id="cd00143">
    <property type="entry name" value="PP2Cc"/>
    <property type="match status" value="1"/>
</dbReference>
<evidence type="ECO:0000256" key="1">
    <source>
        <dbReference type="ARBA" id="ARBA00022723"/>
    </source>
</evidence>
<organism evidence="6 7">
    <name type="scientific">Spizellomyces punctatus (strain DAOM BR117)</name>
    <dbReference type="NCBI Taxonomy" id="645134"/>
    <lineage>
        <taxon>Eukaryota</taxon>
        <taxon>Fungi</taxon>
        <taxon>Fungi incertae sedis</taxon>
        <taxon>Chytridiomycota</taxon>
        <taxon>Chytridiomycota incertae sedis</taxon>
        <taxon>Chytridiomycetes</taxon>
        <taxon>Spizellomycetales</taxon>
        <taxon>Spizellomycetaceae</taxon>
        <taxon>Spizellomyces</taxon>
    </lineage>
</organism>
<keyword evidence="2 4" id="KW-0378">Hydrolase</keyword>
<dbReference type="VEuPathDB" id="FungiDB:SPPG_08981"/>
<evidence type="ECO:0000313" key="6">
    <source>
        <dbReference type="EMBL" id="KND03002.1"/>
    </source>
</evidence>
<evidence type="ECO:0000313" key="7">
    <source>
        <dbReference type="Proteomes" id="UP000053201"/>
    </source>
</evidence>
<dbReference type="GO" id="GO:0046872">
    <property type="term" value="F:metal ion binding"/>
    <property type="evidence" value="ECO:0007669"/>
    <property type="project" value="UniProtKB-KW"/>
</dbReference>
<dbReference type="GO" id="GO:0004722">
    <property type="term" value="F:protein serine/threonine phosphatase activity"/>
    <property type="evidence" value="ECO:0007669"/>
    <property type="project" value="InterPro"/>
</dbReference>
<dbReference type="RefSeq" id="XP_016611041.1">
    <property type="nucleotide sequence ID" value="XM_016757132.1"/>
</dbReference>
<dbReference type="EMBL" id="KQ257452">
    <property type="protein sequence ID" value="KND03002.1"/>
    <property type="molecule type" value="Genomic_DNA"/>
</dbReference>
<proteinExistence type="inferred from homology"/>
<keyword evidence="7" id="KW-1185">Reference proteome</keyword>
<keyword evidence="1" id="KW-0479">Metal-binding</keyword>
<dbReference type="AlphaFoldDB" id="A0A0L0HPI5"/>
<gene>
    <name evidence="6" type="ORF">SPPG_08981</name>
</gene>
<evidence type="ECO:0000256" key="4">
    <source>
        <dbReference type="RuleBase" id="RU003465"/>
    </source>
</evidence>
<dbReference type="GeneID" id="27692106"/>
<dbReference type="InterPro" id="IPR001932">
    <property type="entry name" value="PPM-type_phosphatase-like_dom"/>
</dbReference>
<name>A0A0L0HPI5_SPIPD</name>